<evidence type="ECO:0000256" key="2">
    <source>
        <dbReference type="ARBA" id="ARBA00006434"/>
    </source>
</evidence>
<dbReference type="InterPro" id="IPR038377">
    <property type="entry name" value="Na/Glc_symporter_sf"/>
</dbReference>
<keyword evidence="5 7" id="KW-0472">Membrane</keyword>
<keyword evidence="8" id="KW-1185">Reference proteome</keyword>
<feature type="transmembrane region" description="Helical" evidence="7">
    <location>
        <begin position="251"/>
        <end position="269"/>
    </location>
</feature>
<dbReference type="PANTHER" id="PTHR11819:SF195">
    <property type="entry name" value="SODIUM_GLUCOSE COTRANSPORTER 4"/>
    <property type="match status" value="1"/>
</dbReference>
<dbReference type="AlphaFoldDB" id="A0A915HLS6"/>
<feature type="transmembrane region" description="Helical" evidence="7">
    <location>
        <begin position="319"/>
        <end position="339"/>
    </location>
</feature>
<evidence type="ECO:0000256" key="4">
    <source>
        <dbReference type="ARBA" id="ARBA00022989"/>
    </source>
</evidence>
<evidence type="ECO:0000256" key="3">
    <source>
        <dbReference type="ARBA" id="ARBA00022692"/>
    </source>
</evidence>
<dbReference type="GO" id="GO:0005886">
    <property type="term" value="C:plasma membrane"/>
    <property type="evidence" value="ECO:0007669"/>
    <property type="project" value="TreeGrafter"/>
</dbReference>
<feature type="transmembrane region" description="Helical" evidence="7">
    <location>
        <begin position="668"/>
        <end position="692"/>
    </location>
</feature>
<dbReference type="PANTHER" id="PTHR11819">
    <property type="entry name" value="SOLUTE CARRIER FAMILY 5"/>
    <property type="match status" value="1"/>
</dbReference>
<dbReference type="PROSITE" id="PS50283">
    <property type="entry name" value="NA_SOLUT_SYMP_3"/>
    <property type="match status" value="1"/>
</dbReference>
<evidence type="ECO:0000256" key="7">
    <source>
        <dbReference type="SAM" id="Phobius"/>
    </source>
</evidence>
<dbReference type="NCBIfam" id="TIGR00813">
    <property type="entry name" value="sss"/>
    <property type="match status" value="1"/>
</dbReference>
<reference evidence="9" key="1">
    <citation type="submission" date="2022-11" db="UniProtKB">
        <authorList>
            <consortium name="WormBaseParasite"/>
        </authorList>
    </citation>
    <scope>IDENTIFICATION</scope>
</reference>
<feature type="transmembrane region" description="Helical" evidence="7">
    <location>
        <begin position="465"/>
        <end position="484"/>
    </location>
</feature>
<evidence type="ECO:0000256" key="5">
    <source>
        <dbReference type="ARBA" id="ARBA00023136"/>
    </source>
</evidence>
<keyword evidence="4 7" id="KW-1133">Transmembrane helix</keyword>
<feature type="transmembrane region" description="Helical" evidence="7">
    <location>
        <begin position="418"/>
        <end position="444"/>
    </location>
</feature>
<keyword evidence="3 7" id="KW-0812">Transmembrane</keyword>
<evidence type="ECO:0000313" key="8">
    <source>
        <dbReference type="Proteomes" id="UP000887565"/>
    </source>
</evidence>
<dbReference type="GO" id="GO:0005412">
    <property type="term" value="F:D-glucose:sodium symporter activity"/>
    <property type="evidence" value="ECO:0007669"/>
    <property type="project" value="TreeGrafter"/>
</dbReference>
<comment type="subcellular location">
    <subcellularLocation>
        <location evidence="1">Membrane</location>
        <topology evidence="1">Multi-pass membrane protein</topology>
    </subcellularLocation>
</comment>
<comment type="similarity">
    <text evidence="2 6">Belongs to the sodium:solute symporter (SSF) (TC 2.A.21) family.</text>
</comment>
<feature type="transmembrane region" description="Helical" evidence="7">
    <location>
        <begin position="566"/>
        <end position="589"/>
    </location>
</feature>
<accession>A0A915HLS6</accession>
<feature type="transmembrane region" description="Helical" evidence="7">
    <location>
        <begin position="221"/>
        <end position="239"/>
    </location>
</feature>
<evidence type="ECO:0000313" key="9">
    <source>
        <dbReference type="WBParaSite" id="nRc.2.0.1.t02297-RA"/>
    </source>
</evidence>
<feature type="transmembrane region" description="Helical" evidence="7">
    <location>
        <begin position="526"/>
        <end position="546"/>
    </location>
</feature>
<feature type="transmembrane region" description="Helical" evidence="7">
    <location>
        <begin position="351"/>
        <end position="376"/>
    </location>
</feature>
<feature type="transmembrane region" description="Helical" evidence="7">
    <location>
        <begin position="189"/>
        <end position="215"/>
    </location>
</feature>
<evidence type="ECO:0000256" key="6">
    <source>
        <dbReference type="RuleBase" id="RU362091"/>
    </source>
</evidence>
<dbReference type="WBParaSite" id="nRc.2.0.1.t02297-RA">
    <property type="protein sequence ID" value="nRc.2.0.1.t02297-RA"/>
    <property type="gene ID" value="nRc.2.0.1.g02297"/>
</dbReference>
<feature type="transmembrane region" description="Helical" evidence="7">
    <location>
        <begin position="490"/>
        <end position="514"/>
    </location>
</feature>
<name>A0A915HLS6_ROMCU</name>
<dbReference type="OMA" id="KKIVAWN"/>
<proteinExistence type="inferred from homology"/>
<dbReference type="Proteomes" id="UP000887565">
    <property type="component" value="Unplaced"/>
</dbReference>
<dbReference type="Gene3D" id="1.20.1730.10">
    <property type="entry name" value="Sodium/glucose cotransporter"/>
    <property type="match status" value="1"/>
</dbReference>
<dbReference type="Pfam" id="PF00474">
    <property type="entry name" value="SSF"/>
    <property type="match status" value="1"/>
</dbReference>
<evidence type="ECO:0000256" key="1">
    <source>
        <dbReference type="ARBA" id="ARBA00004141"/>
    </source>
</evidence>
<dbReference type="InterPro" id="IPR001734">
    <property type="entry name" value="Na/solute_symporter"/>
</dbReference>
<sequence length="693" mass="77402">MKIVGTSQRRCSAYQTKSFEDDFNDHGLLQEGALEKRQKSLFFPMNRILDFMGCSRIRQKAKMWSFFAFWASVKGRGSGVGGYFLAGRKMNWFLIGCSLIGSNFGGEHLVGLAGSGAASGIGVANFEIQVFFGCRSFCYVGLDFRASIFCVRGKLLIMTATQCFISDSQLIYTMPEYIRKRFGGRRIPLYLSGISFLLYVLIKLAADLFSGAIFIKIVLGWNLYWAILLQLAVACISTASGGLRAVMWTDTVQVIIMFTGLIALMFISFQKVGGYTSMTEQYFTAVPNSSFVFSNDAKCAGMPKRDALSWAKPIDNMEMPWLGGIFGYYSMALIVQKAISGRNYSHAKGGCIMAAFFKLTTMWFMVFPGMIARILYPNELACTDPKVCQEICYSPNGCSNIAFPILVTRLLPIGLKGVMAAVMMSAIMGSLSSIFNSISSIFTFDVWPVVRKNPTTLEQLIVGRVFVIVMVVIAVCWLPIIAAYPNSQLFVYVQSVTCYLAPPVSATFLLAVLVPWSNEKVTIGAFWSLMIGLIIGLTRLILEVSFQAPTCFEPDLRPDFLTKVHYLHFALALFGFCCLLNLSISYFTLENNFQKPDSGLTFWSRKETTSKFTKPSFPHDSGTSQKRAKLPTSKLKRFMYFICGLDEQEMHMDVTHHNEERCSLTETLFWRVTTNVLGISAVTALIFVYCVWA</sequence>
<protein>
    <submittedName>
        <fullName evidence="9">Sodium/glucose cotransporter</fullName>
    </submittedName>
</protein>
<organism evidence="8 9">
    <name type="scientific">Romanomermis culicivorax</name>
    <name type="common">Nematode worm</name>
    <dbReference type="NCBI Taxonomy" id="13658"/>
    <lineage>
        <taxon>Eukaryota</taxon>
        <taxon>Metazoa</taxon>
        <taxon>Ecdysozoa</taxon>
        <taxon>Nematoda</taxon>
        <taxon>Enoplea</taxon>
        <taxon>Dorylaimia</taxon>
        <taxon>Mermithida</taxon>
        <taxon>Mermithoidea</taxon>
        <taxon>Mermithidae</taxon>
        <taxon>Romanomermis</taxon>
    </lineage>
</organism>